<proteinExistence type="predicted"/>
<evidence type="ECO:0000313" key="1">
    <source>
        <dbReference type="EMBL" id="QHT83321.1"/>
    </source>
</evidence>
<sequence>MKIFKKQIPKTILYNLLDKVKISENNQYIIDKPIFKKLLPYILVFLEECKDYYFNSQKKYVTKTPFSYKAFLTVVRQICNNNDIPFFYRLKFLHSKYEIIYYINFENSD</sequence>
<protein>
    <submittedName>
        <fullName evidence="1">Uncharacterized protein</fullName>
    </submittedName>
</protein>
<dbReference type="AlphaFoldDB" id="A0A6C0HRL0"/>
<dbReference type="EMBL" id="MN740007">
    <property type="protein sequence ID" value="QHT83321.1"/>
    <property type="molecule type" value="Genomic_DNA"/>
</dbReference>
<organism evidence="1">
    <name type="scientific">viral metagenome</name>
    <dbReference type="NCBI Taxonomy" id="1070528"/>
    <lineage>
        <taxon>unclassified sequences</taxon>
        <taxon>metagenomes</taxon>
        <taxon>organismal metagenomes</taxon>
    </lineage>
</organism>
<name>A0A6C0HRL0_9ZZZZ</name>
<accession>A0A6C0HRL0</accession>
<reference evidence="1" key="1">
    <citation type="journal article" date="2020" name="Nature">
        <title>Giant virus diversity and host interactions through global metagenomics.</title>
        <authorList>
            <person name="Schulz F."/>
            <person name="Roux S."/>
            <person name="Paez-Espino D."/>
            <person name="Jungbluth S."/>
            <person name="Walsh D.A."/>
            <person name="Denef V.J."/>
            <person name="McMahon K.D."/>
            <person name="Konstantinidis K.T."/>
            <person name="Eloe-Fadrosh E.A."/>
            <person name="Kyrpides N.C."/>
            <person name="Woyke T."/>
        </authorList>
    </citation>
    <scope>NUCLEOTIDE SEQUENCE</scope>
    <source>
        <strain evidence="1">GVMAG-M-3300023184-167</strain>
    </source>
</reference>